<dbReference type="EMBL" id="QUSW01000009">
    <property type="protein sequence ID" value="RQP21865.1"/>
    <property type="molecule type" value="Genomic_DNA"/>
</dbReference>
<protein>
    <submittedName>
        <fullName evidence="2">IS1595 family transposase</fullName>
    </submittedName>
</protein>
<dbReference type="Pfam" id="PF12762">
    <property type="entry name" value="DDE_Tnp_IS1595"/>
    <property type="match status" value="1"/>
</dbReference>
<dbReference type="Proteomes" id="UP000267464">
    <property type="component" value="Unassembled WGS sequence"/>
</dbReference>
<dbReference type="Pfam" id="PF12760">
    <property type="entry name" value="Zn_ribbon_IS1595"/>
    <property type="match status" value="1"/>
</dbReference>
<reference evidence="2 3" key="2">
    <citation type="submission" date="2018-12" db="EMBL/GenBank/DDBJ databases">
        <title>Rhizobacter gummiphilus sp. nov., a rubber-degrading bacterium isolated from the soil of a botanical garden in Japan.</title>
        <authorList>
            <person name="Shunsuke S.S."/>
        </authorList>
    </citation>
    <scope>NUCLEOTIDE SEQUENCE [LARGE SCALE GENOMIC DNA]</scope>
    <source>
        <strain evidence="2 3">S-16</strain>
    </source>
</reference>
<dbReference type="OrthoDB" id="5365332at2"/>
<feature type="domain" description="ISXO2-like transposase" evidence="1">
    <location>
        <begin position="137"/>
        <end position="283"/>
    </location>
</feature>
<accession>A0A3N7JS70</accession>
<evidence type="ECO:0000313" key="2">
    <source>
        <dbReference type="EMBL" id="RQP21865.1"/>
    </source>
</evidence>
<proteinExistence type="predicted"/>
<evidence type="ECO:0000259" key="1">
    <source>
        <dbReference type="SMART" id="SM01126"/>
    </source>
</evidence>
<dbReference type="SMART" id="SM01126">
    <property type="entry name" value="DDE_Tnp_IS1595"/>
    <property type="match status" value="1"/>
</dbReference>
<dbReference type="NCBIfam" id="NF033547">
    <property type="entry name" value="transpos_IS1595"/>
    <property type="match status" value="1"/>
</dbReference>
<reference evidence="2 3" key="1">
    <citation type="submission" date="2018-08" db="EMBL/GenBank/DDBJ databases">
        <authorList>
            <person name="Khan S.A."/>
            <person name="Jeon C.O."/>
            <person name="Chun B.H."/>
            <person name="Jeong S.E."/>
        </authorList>
    </citation>
    <scope>NUCLEOTIDE SEQUENCE [LARGE SCALE GENOMIC DNA]</scope>
    <source>
        <strain evidence="2 3">S-16</strain>
    </source>
</reference>
<dbReference type="AlphaFoldDB" id="A0A3N7JS70"/>
<sequence>MAMNRVQYQAGLPMLEFFEDYGTQEQCEELVRAWRWPQGFACPRCGQTWHSEFRRGQRLYFQCSACRYQCSLVSGTVFESSKLALPKWFLAMHLMTQAKNGVSALELMRHLGVSYPTAWLLKHKLMEVMHLREQGRQLTGRVEIDDAYLGGEIQGGKAGRGSPNKVEFVAAVQTTESGESVLLCLSKRPFTKESIKEFAAKSLAAPATLVSDGLGCFTAVRGTGILHEPHVTGGGAASSKHPSFLAVNTVLGNLKTALAGTYHAFGFDKYAHRYLAQVQYLFNRRYDLRAILVRLARAACQTNPCPLLAIRAAESSC</sequence>
<dbReference type="InterPro" id="IPR024445">
    <property type="entry name" value="Tnp_ISXO2-like"/>
</dbReference>
<evidence type="ECO:0000313" key="3">
    <source>
        <dbReference type="Proteomes" id="UP000267464"/>
    </source>
</evidence>
<dbReference type="RefSeq" id="WP_124543277.1">
    <property type="nucleotide sequence ID" value="NZ_QUSW01000009.1"/>
</dbReference>
<keyword evidence="3" id="KW-1185">Reference proteome</keyword>
<comment type="caution">
    <text evidence="2">The sequence shown here is derived from an EMBL/GenBank/DDBJ whole genome shotgun (WGS) entry which is preliminary data.</text>
</comment>
<organism evidence="2 3">
    <name type="scientific">Piscinibacter terrae</name>
    <dbReference type="NCBI Taxonomy" id="2496871"/>
    <lineage>
        <taxon>Bacteria</taxon>
        <taxon>Pseudomonadati</taxon>
        <taxon>Pseudomonadota</taxon>
        <taxon>Betaproteobacteria</taxon>
        <taxon>Burkholderiales</taxon>
        <taxon>Sphaerotilaceae</taxon>
        <taxon>Piscinibacter</taxon>
    </lineage>
</organism>
<gene>
    <name evidence="2" type="ORF">DZC73_25845</name>
</gene>
<dbReference type="InterPro" id="IPR024442">
    <property type="entry name" value="Transposase_Zn_ribbon"/>
</dbReference>
<name>A0A3N7JS70_9BURK</name>